<evidence type="ECO:0000256" key="1">
    <source>
        <dbReference type="SAM" id="MobiDB-lite"/>
    </source>
</evidence>
<gene>
    <name evidence="3" type="ORF">HNQ80_004080</name>
</gene>
<dbReference type="Proteomes" id="UP000579281">
    <property type="component" value="Unassembled WGS sequence"/>
</dbReference>
<dbReference type="AlphaFoldDB" id="A0A841KWD3"/>
<organism evidence="3 4">
    <name type="scientific">Anaerosolibacter carboniphilus</name>
    <dbReference type="NCBI Taxonomy" id="1417629"/>
    <lineage>
        <taxon>Bacteria</taxon>
        <taxon>Bacillati</taxon>
        <taxon>Bacillota</taxon>
        <taxon>Clostridia</taxon>
        <taxon>Peptostreptococcales</taxon>
        <taxon>Thermotaleaceae</taxon>
        <taxon>Anaerosolibacter</taxon>
    </lineage>
</organism>
<proteinExistence type="predicted"/>
<dbReference type="Pfam" id="PF07454">
    <property type="entry name" value="SpoIIP"/>
    <property type="match status" value="1"/>
</dbReference>
<feature type="compositionally biased region" description="Polar residues" evidence="1">
    <location>
        <begin position="167"/>
        <end position="181"/>
    </location>
</feature>
<feature type="region of interest" description="Disordered" evidence="1">
    <location>
        <begin position="155"/>
        <end position="184"/>
    </location>
</feature>
<keyword evidence="2" id="KW-0812">Transmembrane</keyword>
<sequence length="410" mass="46713">MIRIKVIEVKKCFKLITILTTILMFALFFSVLMVEVKDTSVVKANGIETAVKMDRINQDQDIHDNIFVMMMNKAIPLMDVMYEETYGAKDYKGIMKLALSRLIHFDYQDPKTLLQAQIPIVREIDPSTAIQSVNGSGKITSDDVAEVPVEIPDVQPNTEVEDDQHSTTEVPMTPSDSQPTTADPMPGLEIVSSMIPAKMPNKLKLDTKKPTIFIFHTHATESYLPESGGNFHSLENRKYTVRYVGDRLEEQLVKKGYKIIHDDTVHDHPSYEQSYVRSLETLRKNLKEQPSLKIVFDVHRDAVMNQDQANNSLTINGEKVAKFQLILGGKNDNYDQLKTFADYFYAKSESMYPGLAKKSLMKDYAKFNQYNSDYYLLIEIGNISNHVDEAVRTTKYVAEIMDAVIQDIKE</sequence>
<keyword evidence="2" id="KW-1133">Transmembrane helix</keyword>
<dbReference type="EMBL" id="JACHEN010000030">
    <property type="protein sequence ID" value="MBB6217944.1"/>
    <property type="molecule type" value="Genomic_DNA"/>
</dbReference>
<evidence type="ECO:0000256" key="2">
    <source>
        <dbReference type="SAM" id="Phobius"/>
    </source>
</evidence>
<comment type="caution">
    <text evidence="3">The sequence shown here is derived from an EMBL/GenBank/DDBJ whole genome shotgun (WGS) entry which is preliminary data.</text>
</comment>
<keyword evidence="4" id="KW-1185">Reference proteome</keyword>
<evidence type="ECO:0000313" key="3">
    <source>
        <dbReference type="EMBL" id="MBB6217944.1"/>
    </source>
</evidence>
<reference evidence="3 4" key="1">
    <citation type="submission" date="2020-08" db="EMBL/GenBank/DDBJ databases">
        <title>Genomic Encyclopedia of Type Strains, Phase IV (KMG-IV): sequencing the most valuable type-strain genomes for metagenomic binning, comparative biology and taxonomic classification.</title>
        <authorList>
            <person name="Goeker M."/>
        </authorList>
    </citation>
    <scope>NUCLEOTIDE SEQUENCE [LARGE SCALE GENOMIC DNA]</scope>
    <source>
        <strain evidence="3 4">DSM 103526</strain>
    </source>
</reference>
<keyword evidence="2" id="KW-0472">Membrane</keyword>
<evidence type="ECO:0000313" key="4">
    <source>
        <dbReference type="Proteomes" id="UP000579281"/>
    </source>
</evidence>
<protein>
    <submittedName>
        <fullName evidence="3">Stage II sporulation protein P</fullName>
    </submittedName>
</protein>
<accession>A0A841KWD3</accession>
<name>A0A841KWD3_9FIRM</name>
<dbReference type="RefSeq" id="WP_184312448.1">
    <property type="nucleotide sequence ID" value="NZ_JACHEN010000030.1"/>
</dbReference>
<dbReference type="InterPro" id="IPR010897">
    <property type="entry name" value="Spore_II_P"/>
</dbReference>
<dbReference type="NCBIfam" id="TIGR02867">
    <property type="entry name" value="spore_II_P"/>
    <property type="match status" value="1"/>
</dbReference>
<feature type="transmembrane region" description="Helical" evidence="2">
    <location>
        <begin position="12"/>
        <end position="34"/>
    </location>
</feature>